<dbReference type="PANTHER" id="PTHR30469">
    <property type="entry name" value="MULTIDRUG RESISTANCE PROTEIN MDTA"/>
    <property type="match status" value="1"/>
</dbReference>
<dbReference type="AlphaFoldDB" id="A0A4R5ET35"/>
<dbReference type="Gene3D" id="2.40.50.100">
    <property type="match status" value="1"/>
</dbReference>
<dbReference type="RefSeq" id="WP_132829194.1">
    <property type="nucleotide sequence ID" value="NZ_SMFP01000006.1"/>
</dbReference>
<accession>A0A4R5ET35</accession>
<reference evidence="1 2" key="1">
    <citation type="submission" date="2019-03" db="EMBL/GenBank/DDBJ databases">
        <authorList>
            <person name="Zhang S."/>
        </authorList>
    </citation>
    <scope>NUCLEOTIDE SEQUENCE [LARGE SCALE GENOMIC DNA]</scope>
    <source>
        <strain evidence="1 2">S4J41</strain>
    </source>
</reference>
<dbReference type="GO" id="GO:0015562">
    <property type="term" value="F:efflux transmembrane transporter activity"/>
    <property type="evidence" value="ECO:0007669"/>
    <property type="project" value="TreeGrafter"/>
</dbReference>
<dbReference type="Gene3D" id="2.40.30.170">
    <property type="match status" value="1"/>
</dbReference>
<comment type="caution">
    <text evidence="1">The sequence shown here is derived from an EMBL/GenBank/DDBJ whole genome shotgun (WGS) entry which is preliminary data.</text>
</comment>
<proteinExistence type="predicted"/>
<evidence type="ECO:0000313" key="2">
    <source>
        <dbReference type="Proteomes" id="UP000294662"/>
    </source>
</evidence>
<keyword evidence="2" id="KW-1185">Reference proteome</keyword>
<dbReference type="OrthoDB" id="7811737at2"/>
<dbReference type="SUPFAM" id="SSF111369">
    <property type="entry name" value="HlyD-like secretion proteins"/>
    <property type="match status" value="1"/>
</dbReference>
<sequence>MKIPHGLRLVPPIAIGIGLAAWFVSTSEPPGRTQDAERSVVARTITAEAVSLRTVVRGYGDVKAARSWEAVAEVAGTIIWRHPDLDTGNILASGTKVLKIDPTAYELAVAEAEADLKALAADLAQLDVDQANTSRLVALEESRQQLAEAELARVRDLVERGVAAQSALDSQERTTLQVRRGVEELRNAAALIPSRRARLDAQVARSKAILARSRRDLEKTDIVVPFDLRVGRVHVERHQFVGVAQPLVTADDINRVEIAAQIPVMSFRRLLGGAAQGDTMTLSDMPERFAQVSAEVRLVSDPSQSWTGRLVRVESALDPQARSVPAVIEVDAPYAGANPPLRLPLVPNMYVEVVLIGPDMPARVTLPDSAIHEGGLVYLRNSDGRLELRDVTVAWRQSGQAVLAEGVIPGEEVILDDLMPAIPGLRVDLAGAAK</sequence>
<dbReference type="Proteomes" id="UP000294662">
    <property type="component" value="Unassembled WGS sequence"/>
</dbReference>
<dbReference type="Gene3D" id="2.40.420.20">
    <property type="match status" value="1"/>
</dbReference>
<gene>
    <name evidence="1" type="ORF">E1B25_10875</name>
</gene>
<dbReference type="PANTHER" id="PTHR30469:SF36">
    <property type="entry name" value="BLL3903 PROTEIN"/>
    <property type="match status" value="1"/>
</dbReference>
<name>A0A4R5ET35_9RHOB</name>
<dbReference type="GO" id="GO:1990281">
    <property type="term" value="C:efflux pump complex"/>
    <property type="evidence" value="ECO:0007669"/>
    <property type="project" value="TreeGrafter"/>
</dbReference>
<organism evidence="1 2">
    <name type="scientific">Antarcticimicrobium sediminis</name>
    <dbReference type="NCBI Taxonomy" id="2546227"/>
    <lineage>
        <taxon>Bacteria</taxon>
        <taxon>Pseudomonadati</taxon>
        <taxon>Pseudomonadota</taxon>
        <taxon>Alphaproteobacteria</taxon>
        <taxon>Rhodobacterales</taxon>
        <taxon>Paracoccaceae</taxon>
        <taxon>Antarcticimicrobium</taxon>
    </lineage>
</organism>
<evidence type="ECO:0000313" key="1">
    <source>
        <dbReference type="EMBL" id="TDE37923.1"/>
    </source>
</evidence>
<dbReference type="EMBL" id="SMFP01000006">
    <property type="protein sequence ID" value="TDE37923.1"/>
    <property type="molecule type" value="Genomic_DNA"/>
</dbReference>
<protein>
    <submittedName>
        <fullName evidence="1">Efflux transporter periplasmic adaptor subunit</fullName>
    </submittedName>
</protein>
<dbReference type="Gene3D" id="1.10.287.470">
    <property type="entry name" value="Helix hairpin bin"/>
    <property type="match status" value="1"/>
</dbReference>